<organism evidence="2 3">
    <name type="scientific">Hermanssonia centrifuga</name>
    <dbReference type="NCBI Taxonomy" id="98765"/>
    <lineage>
        <taxon>Eukaryota</taxon>
        <taxon>Fungi</taxon>
        <taxon>Dikarya</taxon>
        <taxon>Basidiomycota</taxon>
        <taxon>Agaricomycotina</taxon>
        <taxon>Agaricomycetes</taxon>
        <taxon>Polyporales</taxon>
        <taxon>Meruliaceae</taxon>
        <taxon>Hermanssonia</taxon>
    </lineage>
</organism>
<evidence type="ECO:0000256" key="1">
    <source>
        <dbReference type="SAM" id="MobiDB-lite"/>
    </source>
</evidence>
<sequence>MVADFVSEDYGWLQSMDGKEDARVIFKAGKARDGYFTNEDILKQADRAMRILKRDRPDKDHVLVVDNATTHCKLPDGALSARKMPKNTPHEGRNWFVEVINRDDHGQPRFGPNGKLLKKKIEMAPGTLPDGTSQDLYFRDGPQAGVFKEMSAQSSTVTPQ</sequence>
<evidence type="ECO:0000313" key="3">
    <source>
        <dbReference type="Proteomes" id="UP000309038"/>
    </source>
</evidence>
<gene>
    <name evidence="2" type="ORF">EW026_g4272</name>
</gene>
<keyword evidence="3" id="KW-1185">Reference proteome</keyword>
<name>A0A4V3XAE9_9APHY</name>
<protein>
    <submittedName>
        <fullName evidence="2">Uncharacterized protein</fullName>
    </submittedName>
</protein>
<proteinExistence type="predicted"/>
<accession>A0A4V3XAE9</accession>
<dbReference type="Proteomes" id="UP000309038">
    <property type="component" value="Unassembled WGS sequence"/>
</dbReference>
<reference evidence="2 3" key="1">
    <citation type="submission" date="2019-02" db="EMBL/GenBank/DDBJ databases">
        <title>Genome sequencing of the rare red list fungi Phlebia centrifuga.</title>
        <authorList>
            <person name="Buettner E."/>
            <person name="Kellner H."/>
        </authorList>
    </citation>
    <scope>NUCLEOTIDE SEQUENCE [LARGE SCALE GENOMIC DNA]</scope>
    <source>
        <strain evidence="2 3">DSM 108282</strain>
    </source>
</reference>
<dbReference type="AlphaFoldDB" id="A0A4V3XAE9"/>
<comment type="caution">
    <text evidence="2">The sequence shown here is derived from an EMBL/GenBank/DDBJ whole genome shotgun (WGS) entry which is preliminary data.</text>
</comment>
<feature type="compositionally biased region" description="Polar residues" evidence="1">
    <location>
        <begin position="151"/>
        <end position="160"/>
    </location>
</feature>
<evidence type="ECO:0000313" key="2">
    <source>
        <dbReference type="EMBL" id="THG97812.1"/>
    </source>
</evidence>
<feature type="region of interest" description="Disordered" evidence="1">
    <location>
        <begin position="124"/>
        <end position="160"/>
    </location>
</feature>
<dbReference type="EMBL" id="SGPJ01000148">
    <property type="protein sequence ID" value="THG97812.1"/>
    <property type="molecule type" value="Genomic_DNA"/>
</dbReference>